<dbReference type="PRINTS" id="PR00132">
    <property type="entry name" value="GLHYDRLASE2"/>
</dbReference>
<evidence type="ECO:0000259" key="9">
    <source>
        <dbReference type="Pfam" id="PF22666"/>
    </source>
</evidence>
<dbReference type="InterPro" id="IPR006102">
    <property type="entry name" value="Ig-like_GH2"/>
</dbReference>
<dbReference type="InterPro" id="IPR008964">
    <property type="entry name" value="Invasin/intimin_cell_adhesion"/>
</dbReference>
<dbReference type="Gene3D" id="2.60.120.260">
    <property type="entry name" value="Galactose-binding domain-like"/>
    <property type="match status" value="1"/>
</dbReference>
<dbReference type="NCBIfam" id="NF041463">
    <property type="entry name" value="GalB"/>
    <property type="match status" value="1"/>
</dbReference>
<evidence type="ECO:0000256" key="3">
    <source>
        <dbReference type="ARBA" id="ARBA00023295"/>
    </source>
</evidence>
<evidence type="ECO:0000259" key="6">
    <source>
        <dbReference type="Pfam" id="PF02836"/>
    </source>
</evidence>
<dbReference type="InterPro" id="IPR048229">
    <property type="entry name" value="GalB-like"/>
</dbReference>
<reference evidence="10 11" key="1">
    <citation type="submission" date="2017-05" db="EMBL/GenBank/DDBJ databases">
        <title>Draft genome sequence of Elsinoe australis.</title>
        <authorList>
            <person name="Cheng Q."/>
        </authorList>
    </citation>
    <scope>NUCLEOTIDE SEQUENCE [LARGE SCALE GENOMIC DNA]</scope>
    <source>
        <strain evidence="10 11">NL1</strain>
    </source>
</reference>
<feature type="chain" id="PRO_5015116874" description="Beta-galactosidase" evidence="4">
    <location>
        <begin position="28"/>
        <end position="895"/>
    </location>
</feature>
<organism evidence="10 11">
    <name type="scientific">Elsinoe australis</name>
    <dbReference type="NCBI Taxonomy" id="40998"/>
    <lineage>
        <taxon>Eukaryota</taxon>
        <taxon>Fungi</taxon>
        <taxon>Dikarya</taxon>
        <taxon>Ascomycota</taxon>
        <taxon>Pezizomycotina</taxon>
        <taxon>Dothideomycetes</taxon>
        <taxon>Dothideomycetidae</taxon>
        <taxon>Myriangiales</taxon>
        <taxon>Elsinoaceae</taxon>
        <taxon>Elsinoe</taxon>
    </lineage>
</organism>
<comment type="caution">
    <text evidence="10">The sequence shown here is derived from an EMBL/GenBank/DDBJ whole genome shotgun (WGS) entry which is preliminary data.</text>
</comment>
<dbReference type="Gene3D" id="3.20.20.80">
    <property type="entry name" value="Glycosidases"/>
    <property type="match status" value="1"/>
</dbReference>
<feature type="signal peptide" evidence="4">
    <location>
        <begin position="1"/>
        <end position="27"/>
    </location>
</feature>
<dbReference type="EMBL" id="NHZQ01000003">
    <property type="protein sequence ID" value="PSK60175.1"/>
    <property type="molecule type" value="Genomic_DNA"/>
</dbReference>
<name>A0A2P8AI74_9PEZI</name>
<protein>
    <recommendedName>
        <fullName evidence="12">Beta-galactosidase</fullName>
    </recommendedName>
</protein>
<feature type="domain" description="Glycoside hydrolase family 2 catalytic" evidence="6">
    <location>
        <begin position="376"/>
        <end position="529"/>
    </location>
</feature>
<dbReference type="InterPro" id="IPR054593">
    <property type="entry name" value="Beta-mannosidase-like_N2"/>
</dbReference>
<dbReference type="InterPro" id="IPR017853">
    <property type="entry name" value="GH"/>
</dbReference>
<dbReference type="PANTHER" id="PTHR42732:SF1">
    <property type="entry name" value="BETA-MANNOSIDASE"/>
    <property type="match status" value="1"/>
</dbReference>
<dbReference type="InterPro" id="IPR013783">
    <property type="entry name" value="Ig-like_fold"/>
</dbReference>
<comment type="similarity">
    <text evidence="1">Belongs to the glycosyl hydrolase 2 family.</text>
</comment>
<dbReference type="Pfam" id="PF02836">
    <property type="entry name" value="Glyco_hydro_2_C"/>
    <property type="match status" value="1"/>
</dbReference>
<evidence type="ECO:0000259" key="5">
    <source>
        <dbReference type="Pfam" id="PF00703"/>
    </source>
</evidence>
<accession>A0A2P8AI74</accession>
<feature type="domain" description="Beta-mannosidase-like galactose-binding" evidence="9">
    <location>
        <begin position="153"/>
        <end position="227"/>
    </location>
</feature>
<evidence type="ECO:0000259" key="7">
    <source>
        <dbReference type="Pfam" id="PF16355"/>
    </source>
</evidence>
<evidence type="ECO:0000256" key="1">
    <source>
        <dbReference type="ARBA" id="ARBA00007401"/>
    </source>
</evidence>
<evidence type="ECO:0008006" key="12">
    <source>
        <dbReference type="Google" id="ProtNLM"/>
    </source>
</evidence>
<feature type="domain" description="Glycoside hydrolase family 2 immunoglobulin-like beta-sandwich" evidence="5">
    <location>
        <begin position="253"/>
        <end position="367"/>
    </location>
</feature>
<dbReference type="PANTHER" id="PTHR42732">
    <property type="entry name" value="BETA-GALACTOSIDASE"/>
    <property type="match status" value="1"/>
</dbReference>
<evidence type="ECO:0000256" key="4">
    <source>
        <dbReference type="SAM" id="SignalP"/>
    </source>
</evidence>
<dbReference type="InterPro" id="IPR040605">
    <property type="entry name" value="Glyco_hydro2_dom5"/>
</dbReference>
<dbReference type="SUPFAM" id="SSF51445">
    <property type="entry name" value="(Trans)glycosidases"/>
    <property type="match status" value="1"/>
</dbReference>
<evidence type="ECO:0000313" key="11">
    <source>
        <dbReference type="Proteomes" id="UP000243723"/>
    </source>
</evidence>
<gene>
    <name evidence="10" type="ORF">B9Z65_1073</name>
</gene>
<feature type="domain" description="Glycoside hydrolase family 2" evidence="8">
    <location>
        <begin position="792"/>
        <end position="891"/>
    </location>
</feature>
<keyword evidence="2" id="KW-0378">Hydrolase</keyword>
<dbReference type="AlphaFoldDB" id="A0A2P8AI74"/>
<dbReference type="Gene3D" id="2.60.40.10">
    <property type="entry name" value="Immunoglobulins"/>
    <property type="match status" value="3"/>
</dbReference>
<dbReference type="Pfam" id="PF18565">
    <property type="entry name" value="Glyco_hydro2_C5"/>
    <property type="match status" value="1"/>
</dbReference>
<dbReference type="Proteomes" id="UP000243723">
    <property type="component" value="Unassembled WGS sequence"/>
</dbReference>
<dbReference type="Pfam" id="PF00703">
    <property type="entry name" value="Glyco_hydro_2"/>
    <property type="match status" value="1"/>
</dbReference>
<keyword evidence="4" id="KW-0732">Signal</keyword>
<proteinExistence type="inferred from homology"/>
<dbReference type="SUPFAM" id="SSF49373">
    <property type="entry name" value="Invasin/intimin cell-adhesion fragments"/>
    <property type="match status" value="1"/>
</dbReference>
<keyword evidence="11" id="KW-1185">Reference proteome</keyword>
<dbReference type="Pfam" id="PF22666">
    <property type="entry name" value="Glyco_hydro_2_N2"/>
    <property type="match status" value="1"/>
</dbReference>
<dbReference type="InterPro" id="IPR008979">
    <property type="entry name" value="Galactose-bd-like_sf"/>
</dbReference>
<dbReference type="InterPro" id="IPR032311">
    <property type="entry name" value="DUF4982"/>
</dbReference>
<dbReference type="STRING" id="40998.A0A2P8AI74"/>
<dbReference type="InterPro" id="IPR006101">
    <property type="entry name" value="Glyco_hydro_2"/>
</dbReference>
<sequence length="895" mass="98703">MLFQTSTSRALGLLTYGLLSLPDIVTAAAIAKPIGRERININANWKFLRSETNPDGIIYDQRPDLVNLTDAAILKPWILPSGNDFISDPAGRYERPAGNPGGNLSYVQSSFDDSAWETVTLPHDWAIKGPFYVGDPVPVGGGMGRLPVQGVGWYRRTLSKVAAEEDRNIYLEVEGAMSYAMVWLNGNLVGGWPYGYNSFRLDLTPYLHQGDDNQLAIRLDNPVDSARWYPGGGLYRNVFLTKVDPVHVGQWGTFVTTREVSAESATTDLTVQVENAANMERSVDVISDIYTFDSAIGGLGEKVAECSRSTVQVSRGQKQSTNASITIQNPRLWGPPPVQEPHLYAAVTRLFASGKEIDSYQTQFGIRSLVFDPNNGLHINGQRVQIQGVNEHHDLGAIGAAFNVRAAERKLEILADMGCNAIRMSHNPPATELLELTDRFGFLVLDEIFDSWERNKTANDFHLIFPDWHEQDLRAMLRRDRNHPSIVAWSYGNEVGEQMTGDAGAALSQTLIDILHSEDTTRPASASMNFAMPNMSFPRVLDIINLNYQGSGIRDTNPYSNLQGIIRSPQYPPYHETFPNKLILSSESASTLSTRGTFIYPVTPAISAPSNDTSGSNSTTLTVSSYDLYTAGFGSSPDKVFLRQDASPFVAGEFVWTGFDYLGEPTPYYTARSSYSGIIDLAGFPKDRYHIYQARWRPELKMTHILPHWNWVGQREGLVTPVHVYSAADEAELWVNEVSQGRKRRGADEYRFRWDEVVYQPGEVRVQTWKNGEEWADAEVRTTGPAAGLKLSVYKDGQGIKGDGIDLGYVTVEVVDAEGQRVPDASNEVTFEVDGAELVATDNGDPADLRAFPEASRNAYSGLALAIVRASEAGIVTVRASAEGLEGTEVTIQVS</sequence>
<dbReference type="GO" id="GO:0004553">
    <property type="term" value="F:hydrolase activity, hydrolyzing O-glycosyl compounds"/>
    <property type="evidence" value="ECO:0007669"/>
    <property type="project" value="InterPro"/>
</dbReference>
<dbReference type="SUPFAM" id="SSF49303">
    <property type="entry name" value="beta-Galactosidase/glucuronidase domain"/>
    <property type="match status" value="1"/>
</dbReference>
<evidence type="ECO:0000313" key="10">
    <source>
        <dbReference type="EMBL" id="PSK60175.1"/>
    </source>
</evidence>
<dbReference type="InterPro" id="IPR036156">
    <property type="entry name" value="Beta-gal/glucu_dom_sf"/>
</dbReference>
<dbReference type="InterPro" id="IPR006103">
    <property type="entry name" value="Glyco_hydro_2_cat"/>
</dbReference>
<evidence type="ECO:0000259" key="8">
    <source>
        <dbReference type="Pfam" id="PF18565"/>
    </source>
</evidence>
<dbReference type="OrthoDB" id="408532at2759"/>
<dbReference type="SUPFAM" id="SSF49785">
    <property type="entry name" value="Galactose-binding domain-like"/>
    <property type="match status" value="1"/>
</dbReference>
<evidence type="ECO:0000256" key="2">
    <source>
        <dbReference type="ARBA" id="ARBA00022801"/>
    </source>
</evidence>
<dbReference type="InterPro" id="IPR051913">
    <property type="entry name" value="GH2_Domain-Containing"/>
</dbReference>
<dbReference type="GO" id="GO:0005975">
    <property type="term" value="P:carbohydrate metabolic process"/>
    <property type="evidence" value="ECO:0007669"/>
    <property type="project" value="InterPro"/>
</dbReference>
<keyword evidence="3" id="KW-0326">Glycosidase</keyword>
<feature type="domain" description="DUF4982" evidence="7">
    <location>
        <begin position="718"/>
        <end position="776"/>
    </location>
</feature>
<dbReference type="Pfam" id="PF16355">
    <property type="entry name" value="DUF4982"/>
    <property type="match status" value="1"/>
</dbReference>